<evidence type="ECO:0000256" key="9">
    <source>
        <dbReference type="SAM" id="Phobius"/>
    </source>
</evidence>
<keyword evidence="4 9" id="KW-0812">Transmembrane</keyword>
<feature type="transmembrane region" description="Helical" evidence="9">
    <location>
        <begin position="183"/>
        <end position="200"/>
    </location>
</feature>
<dbReference type="InterPro" id="IPR027470">
    <property type="entry name" value="Cation_efflux_CTD"/>
</dbReference>
<keyword evidence="13" id="KW-1185">Reference proteome</keyword>
<gene>
    <name evidence="12" type="ORF">GM160_09435</name>
</gene>
<feature type="domain" description="Cation efflux protein transmembrane" evidence="10">
    <location>
        <begin position="19"/>
        <end position="205"/>
    </location>
</feature>
<feature type="transmembrane region" description="Helical" evidence="9">
    <location>
        <begin position="151"/>
        <end position="177"/>
    </location>
</feature>
<keyword evidence="3" id="KW-0813">Transport</keyword>
<keyword evidence="8 9" id="KW-0472">Membrane</keyword>
<feature type="domain" description="Cation efflux protein cytoplasmic" evidence="11">
    <location>
        <begin position="212"/>
        <end position="286"/>
    </location>
</feature>
<feature type="transmembrane region" description="Helical" evidence="9">
    <location>
        <begin position="12"/>
        <end position="37"/>
    </location>
</feature>
<dbReference type="Gene3D" id="1.20.1510.10">
    <property type="entry name" value="Cation efflux protein transmembrane domain"/>
    <property type="match status" value="1"/>
</dbReference>
<dbReference type="SUPFAM" id="SSF160240">
    <property type="entry name" value="Cation efflux protein cytoplasmic domain-like"/>
    <property type="match status" value="1"/>
</dbReference>
<dbReference type="KEGG" id="ghl:GM160_09435"/>
<evidence type="ECO:0000256" key="8">
    <source>
        <dbReference type="ARBA" id="ARBA00023136"/>
    </source>
</evidence>
<dbReference type="InterPro" id="IPR058533">
    <property type="entry name" value="Cation_efflux_TM"/>
</dbReference>
<keyword evidence="5" id="KW-0864">Zinc transport</keyword>
<evidence type="ECO:0000313" key="12">
    <source>
        <dbReference type="EMBL" id="QGT79088.1"/>
    </source>
</evidence>
<accession>A0A6I6D2G2</accession>
<dbReference type="EMBL" id="CP046415">
    <property type="protein sequence ID" value="QGT79088.1"/>
    <property type="molecule type" value="Genomic_DNA"/>
</dbReference>
<dbReference type="Pfam" id="PF16916">
    <property type="entry name" value="ZT_dimer"/>
    <property type="match status" value="1"/>
</dbReference>
<dbReference type="InterPro" id="IPR036837">
    <property type="entry name" value="Cation_efflux_CTD_sf"/>
</dbReference>
<feature type="transmembrane region" description="Helical" evidence="9">
    <location>
        <begin position="115"/>
        <end position="139"/>
    </location>
</feature>
<keyword evidence="7" id="KW-0406">Ion transport</keyword>
<evidence type="ECO:0000259" key="11">
    <source>
        <dbReference type="Pfam" id="PF16916"/>
    </source>
</evidence>
<keyword evidence="5" id="KW-0862">Zinc</keyword>
<evidence type="ECO:0000256" key="1">
    <source>
        <dbReference type="ARBA" id="ARBA00004141"/>
    </source>
</evidence>
<dbReference type="InterPro" id="IPR002524">
    <property type="entry name" value="Cation_efflux"/>
</dbReference>
<sequence length="296" mass="31149">MHAHHHHDVSDTAGRALGIGIVLNLGFVVIEAIAGVLGQSMALLADAAHNLGDVLGLLLAWGANRLTRRIASPQFSYGLGSSTLLAALINGVTLALVSLWILWEAGMRLADPPAVHGLLVIGVALAGVVVNTATAWLLLSGQKHDLNLRGAFLHMAADAAVSVAVAVSGLIVLLTGFALIDPLLSILVSLVILVPAIGLVRRSLQLVLHGVPEDVDLAEVERHLAALPGVTDHHHLHVWALSTRETALSVHLVMSDPPADGDAFLHELQLDLRQRFGIQHATVQIERGSCPCPIDA</sequence>
<keyword evidence="6 9" id="KW-1133">Transmembrane helix</keyword>
<comment type="subcellular location">
    <subcellularLocation>
        <location evidence="1">Membrane</location>
        <topology evidence="1">Multi-pass membrane protein</topology>
    </subcellularLocation>
</comment>
<dbReference type="PANTHER" id="PTHR11562:SF17">
    <property type="entry name" value="RE54080P-RELATED"/>
    <property type="match status" value="1"/>
</dbReference>
<dbReference type="GO" id="GO:0005385">
    <property type="term" value="F:zinc ion transmembrane transporter activity"/>
    <property type="evidence" value="ECO:0007669"/>
    <property type="project" value="TreeGrafter"/>
</dbReference>
<evidence type="ECO:0000256" key="2">
    <source>
        <dbReference type="ARBA" id="ARBA00008873"/>
    </source>
</evidence>
<dbReference type="GO" id="GO:0005886">
    <property type="term" value="C:plasma membrane"/>
    <property type="evidence" value="ECO:0007669"/>
    <property type="project" value="TreeGrafter"/>
</dbReference>
<evidence type="ECO:0000256" key="3">
    <source>
        <dbReference type="ARBA" id="ARBA00022448"/>
    </source>
</evidence>
<dbReference type="NCBIfam" id="TIGR01297">
    <property type="entry name" value="CDF"/>
    <property type="match status" value="1"/>
</dbReference>
<protein>
    <submittedName>
        <fullName evidence="12">Cation diffusion facilitator family transporter</fullName>
    </submittedName>
</protein>
<reference evidence="12 13" key="1">
    <citation type="submission" date="2019-11" db="EMBL/GenBank/DDBJ databases">
        <authorList>
            <person name="Zhang J."/>
            <person name="Sun C."/>
        </authorList>
    </citation>
    <scope>NUCLEOTIDE SEQUENCE [LARGE SCALE GENOMIC DNA]</scope>
    <source>
        <strain evidence="13">sp2</strain>
    </source>
</reference>
<dbReference type="Proteomes" id="UP000427716">
    <property type="component" value="Chromosome"/>
</dbReference>
<dbReference type="InterPro" id="IPR050681">
    <property type="entry name" value="CDF/SLC30A"/>
</dbReference>
<dbReference type="SUPFAM" id="SSF161111">
    <property type="entry name" value="Cation efflux protein transmembrane domain-like"/>
    <property type="match status" value="1"/>
</dbReference>
<organism evidence="12 13">
    <name type="scientific">Guyparkeria halophila</name>
    <dbReference type="NCBI Taxonomy" id="47960"/>
    <lineage>
        <taxon>Bacteria</taxon>
        <taxon>Pseudomonadati</taxon>
        <taxon>Pseudomonadota</taxon>
        <taxon>Gammaproteobacteria</taxon>
        <taxon>Chromatiales</taxon>
        <taxon>Thioalkalibacteraceae</taxon>
        <taxon>Guyparkeria</taxon>
    </lineage>
</organism>
<evidence type="ECO:0000313" key="13">
    <source>
        <dbReference type="Proteomes" id="UP000427716"/>
    </source>
</evidence>
<evidence type="ECO:0000256" key="5">
    <source>
        <dbReference type="ARBA" id="ARBA00022906"/>
    </source>
</evidence>
<feature type="transmembrane region" description="Helical" evidence="9">
    <location>
        <begin position="84"/>
        <end position="103"/>
    </location>
</feature>
<dbReference type="Pfam" id="PF01545">
    <property type="entry name" value="Cation_efflux"/>
    <property type="match status" value="1"/>
</dbReference>
<dbReference type="InterPro" id="IPR027469">
    <property type="entry name" value="Cation_efflux_TMD_sf"/>
</dbReference>
<dbReference type="AlphaFoldDB" id="A0A6I6D2G2"/>
<proteinExistence type="inferred from homology"/>
<name>A0A6I6D2G2_9GAMM</name>
<evidence type="ECO:0000259" key="10">
    <source>
        <dbReference type="Pfam" id="PF01545"/>
    </source>
</evidence>
<comment type="similarity">
    <text evidence="2">Belongs to the cation diffusion facilitator (CDF) transporter (TC 2.A.4) family. SLC30A subfamily.</text>
</comment>
<dbReference type="RefSeq" id="WP_156574788.1">
    <property type="nucleotide sequence ID" value="NZ_CP046415.1"/>
</dbReference>
<evidence type="ECO:0000256" key="6">
    <source>
        <dbReference type="ARBA" id="ARBA00022989"/>
    </source>
</evidence>
<evidence type="ECO:0000256" key="7">
    <source>
        <dbReference type="ARBA" id="ARBA00023065"/>
    </source>
</evidence>
<dbReference type="PANTHER" id="PTHR11562">
    <property type="entry name" value="CATION EFFLUX PROTEIN/ ZINC TRANSPORTER"/>
    <property type="match status" value="1"/>
</dbReference>
<evidence type="ECO:0000256" key="4">
    <source>
        <dbReference type="ARBA" id="ARBA00022692"/>
    </source>
</evidence>